<reference evidence="1" key="1">
    <citation type="submission" date="2014-12" db="EMBL/GenBank/DDBJ databases">
        <title>Insight into the proteome of Arion vulgaris.</title>
        <authorList>
            <person name="Aradska J."/>
            <person name="Bulat T."/>
            <person name="Smidak R."/>
            <person name="Sarate P."/>
            <person name="Gangsoo J."/>
            <person name="Sialana F."/>
            <person name="Bilban M."/>
            <person name="Lubec G."/>
        </authorList>
    </citation>
    <scope>NUCLEOTIDE SEQUENCE</scope>
    <source>
        <tissue evidence="1">Skin</tissue>
    </source>
</reference>
<feature type="non-terminal residue" evidence="1">
    <location>
        <position position="279"/>
    </location>
</feature>
<organism evidence="1">
    <name type="scientific">Arion vulgaris</name>
    <dbReference type="NCBI Taxonomy" id="1028688"/>
    <lineage>
        <taxon>Eukaryota</taxon>
        <taxon>Metazoa</taxon>
        <taxon>Spiralia</taxon>
        <taxon>Lophotrochozoa</taxon>
        <taxon>Mollusca</taxon>
        <taxon>Gastropoda</taxon>
        <taxon>Heterobranchia</taxon>
        <taxon>Euthyneura</taxon>
        <taxon>Panpulmonata</taxon>
        <taxon>Eupulmonata</taxon>
        <taxon>Stylommatophora</taxon>
        <taxon>Helicina</taxon>
        <taxon>Arionoidea</taxon>
        <taxon>Arionidae</taxon>
        <taxon>Arion</taxon>
    </lineage>
</organism>
<protein>
    <submittedName>
        <fullName evidence="1">Uncharacterized protein</fullName>
    </submittedName>
</protein>
<name>A0A0B7AWY8_9EUPU</name>
<evidence type="ECO:0000313" key="1">
    <source>
        <dbReference type="EMBL" id="CEK85464.1"/>
    </source>
</evidence>
<accession>A0A0B7AWY8</accession>
<dbReference type="EMBL" id="HACG01038599">
    <property type="protein sequence ID" value="CEK85464.1"/>
    <property type="molecule type" value="Transcribed_RNA"/>
</dbReference>
<proteinExistence type="predicted"/>
<feature type="non-terminal residue" evidence="1">
    <location>
        <position position="1"/>
    </location>
</feature>
<sequence length="279" mass="31518">DSFDEEVTDLREVKQPGLCGEDDGKNIKDEISADRWSCFTNCQIDVSKGESPCRVQHSQLARPDSFSEILPEHMKKLNTNRDDETNSKERPTLHILNTVKNTEHQMCGYKRMNEHKGDGSIQKMKNRKGNLDLVFRDKRLHALRASWNVRKWQSMVVDIMAKSVQNDSSVTVNNGDGSKLSINKFCVSKNDEYSLSSTSSEKNNNCDLVGVRFTKSCNLISHERPLTEEQSDKCHDCGIKCSCSNNLTEVKPYNFGGLFTESSSVGTPLGMYTGEKLYE</sequence>
<gene>
    <name evidence="1" type="primary">ORF148385</name>
</gene>
<dbReference type="InterPro" id="IPR036236">
    <property type="entry name" value="Znf_C2H2_sf"/>
</dbReference>
<dbReference type="SUPFAM" id="SSF57667">
    <property type="entry name" value="beta-beta-alpha zinc fingers"/>
    <property type="match status" value="1"/>
</dbReference>
<dbReference type="AlphaFoldDB" id="A0A0B7AWY8"/>